<feature type="chain" id="PRO_5043489926" description="Ig-like domain-containing protein" evidence="2">
    <location>
        <begin position="29"/>
        <end position="516"/>
    </location>
</feature>
<dbReference type="Ensembl" id="ENSPNAT00000004314.2">
    <property type="protein sequence ID" value="ENSPNAP00000026753.2"/>
    <property type="gene ID" value="ENSPNAG00000027209.2"/>
</dbReference>
<feature type="transmembrane region" description="Helical" evidence="1">
    <location>
        <begin position="474"/>
        <end position="497"/>
    </location>
</feature>
<dbReference type="AlphaFoldDB" id="A0A3B4DTG0"/>
<protein>
    <recommendedName>
        <fullName evidence="3">Ig-like domain-containing protein</fullName>
    </recommendedName>
</protein>
<keyword evidence="1" id="KW-1133">Transmembrane helix</keyword>
<reference evidence="4 5" key="1">
    <citation type="submission" date="2020-10" db="EMBL/GenBank/DDBJ databases">
        <title>Pygocentrus nattereri (red-bellied piranha) genome, fPygNat1, primary haplotype.</title>
        <authorList>
            <person name="Myers G."/>
            <person name="Meyer A."/>
            <person name="Karagic N."/>
            <person name="Pippel M."/>
            <person name="Winkler S."/>
            <person name="Tracey A."/>
            <person name="Wood J."/>
            <person name="Formenti G."/>
            <person name="Howe K."/>
            <person name="Fedrigo O."/>
            <person name="Jarvis E.D."/>
        </authorList>
    </citation>
    <scope>NUCLEOTIDE SEQUENCE [LARGE SCALE GENOMIC DNA]</scope>
</reference>
<dbReference type="PANTHER" id="PTHR46013:SF4">
    <property type="entry name" value="B-CELL RECEPTOR CD22-RELATED"/>
    <property type="match status" value="1"/>
</dbReference>
<evidence type="ECO:0000313" key="5">
    <source>
        <dbReference type="Proteomes" id="UP001501920"/>
    </source>
</evidence>
<accession>A0A3B4DTG0</accession>
<organism evidence="4 5">
    <name type="scientific">Pygocentrus nattereri</name>
    <name type="common">Red-bellied piranha</name>
    <dbReference type="NCBI Taxonomy" id="42514"/>
    <lineage>
        <taxon>Eukaryota</taxon>
        <taxon>Metazoa</taxon>
        <taxon>Chordata</taxon>
        <taxon>Craniata</taxon>
        <taxon>Vertebrata</taxon>
        <taxon>Euteleostomi</taxon>
        <taxon>Actinopterygii</taxon>
        <taxon>Neopterygii</taxon>
        <taxon>Teleostei</taxon>
        <taxon>Ostariophysi</taxon>
        <taxon>Characiformes</taxon>
        <taxon>Characoidei</taxon>
        <taxon>Pygocentrus</taxon>
    </lineage>
</organism>
<evidence type="ECO:0000259" key="3">
    <source>
        <dbReference type="PROSITE" id="PS50835"/>
    </source>
</evidence>
<dbReference type="InterPro" id="IPR013783">
    <property type="entry name" value="Ig-like_fold"/>
</dbReference>
<dbReference type="PROSITE" id="PS50835">
    <property type="entry name" value="IG_LIKE"/>
    <property type="match status" value="4"/>
</dbReference>
<evidence type="ECO:0000313" key="4">
    <source>
        <dbReference type="Ensembl" id="ENSPNAP00000026753.2"/>
    </source>
</evidence>
<feature type="domain" description="Ig-like" evidence="3">
    <location>
        <begin position="222"/>
        <end position="301"/>
    </location>
</feature>
<dbReference type="SMART" id="SM00408">
    <property type="entry name" value="IGc2"/>
    <property type="match status" value="4"/>
</dbReference>
<dbReference type="InterPro" id="IPR007110">
    <property type="entry name" value="Ig-like_dom"/>
</dbReference>
<proteinExistence type="predicted"/>
<keyword evidence="2" id="KW-0732">Signal</keyword>
<sequence>MKADLLISLRMSLTVSLMVLLFISRVVAQDGWAVNYNSKSVCTLKGSALTMECTYTPPSNHSVQKPFWTKELVTSGSEHPDLLDDPEYRGRVQYLGDEHRDCSLRFKTVRETDQSKYYFTFITNQTGGKYQGAGGVDLSVTDLQVEVPERVIEGDNVTLTCKTTCSLTVRPTFTWYRNGRSVSSSTDQLHLQAVSRENKDRYHCGVLGQNSPEVTLNVRHGPKSVSVSISPSGEIVEGRSVTLTCSSDANPPVQNYTWFKGASSVGKGETYTMNNISSVDSGEYKCRSSNEHGQKLSEALTLNVLYPPKNISVSVSPSGKIVEGSSVTLTCSSDSVSPVEYHWFKGTSSVAKGETYTMKKISSVNRGEYKCRSSNKHGEKLSEALTLNVLYPPRNVRATSIRAPDSKSETLTCSSDANPPVQNYNWFKEGGSSPVGSGHSYMALQSGSYYCVAQNEHGSQKSAAVTVKVNPNNILVVVTGVVVGLGVVVAGAVFFYCRHVRKSKQQHLARVGDLDY</sequence>
<reference evidence="4" key="3">
    <citation type="submission" date="2025-09" db="UniProtKB">
        <authorList>
            <consortium name="Ensembl"/>
        </authorList>
    </citation>
    <scope>IDENTIFICATION</scope>
</reference>
<evidence type="ECO:0000256" key="1">
    <source>
        <dbReference type="SAM" id="Phobius"/>
    </source>
</evidence>
<feature type="signal peptide" evidence="2">
    <location>
        <begin position="1"/>
        <end position="28"/>
    </location>
</feature>
<dbReference type="Gene3D" id="2.60.40.10">
    <property type="entry name" value="Immunoglobulins"/>
    <property type="match status" value="5"/>
</dbReference>
<dbReference type="OMA" id="SYQNQHF"/>
<reference evidence="4" key="2">
    <citation type="submission" date="2025-08" db="UniProtKB">
        <authorList>
            <consortium name="Ensembl"/>
        </authorList>
    </citation>
    <scope>IDENTIFICATION</scope>
</reference>
<dbReference type="SMART" id="SM00409">
    <property type="entry name" value="IG"/>
    <property type="match status" value="5"/>
</dbReference>
<dbReference type="Proteomes" id="UP001501920">
    <property type="component" value="Chromosome 12"/>
</dbReference>
<name>A0A3B4DTG0_PYGNA</name>
<dbReference type="InterPro" id="IPR036179">
    <property type="entry name" value="Ig-like_dom_sf"/>
</dbReference>
<dbReference type="Pfam" id="PF13895">
    <property type="entry name" value="Ig_2"/>
    <property type="match status" value="4"/>
</dbReference>
<feature type="domain" description="Ig-like" evidence="3">
    <location>
        <begin position="138"/>
        <end position="215"/>
    </location>
</feature>
<feature type="domain" description="Ig-like" evidence="3">
    <location>
        <begin position="308"/>
        <end position="386"/>
    </location>
</feature>
<keyword evidence="1" id="KW-0812">Transmembrane</keyword>
<evidence type="ECO:0000256" key="2">
    <source>
        <dbReference type="SAM" id="SignalP"/>
    </source>
</evidence>
<keyword evidence="1" id="KW-0472">Membrane</keyword>
<keyword evidence="5" id="KW-1185">Reference proteome</keyword>
<feature type="domain" description="Ig-like" evidence="3">
    <location>
        <begin position="392"/>
        <end position="466"/>
    </location>
</feature>
<dbReference type="SUPFAM" id="SSF48726">
    <property type="entry name" value="Immunoglobulin"/>
    <property type="match status" value="5"/>
</dbReference>
<dbReference type="PANTHER" id="PTHR46013">
    <property type="entry name" value="VASCULAR CELL ADHESION MOLECULE 1"/>
    <property type="match status" value="1"/>
</dbReference>
<dbReference type="InterPro" id="IPR003598">
    <property type="entry name" value="Ig_sub2"/>
</dbReference>
<dbReference type="InterPro" id="IPR003599">
    <property type="entry name" value="Ig_sub"/>
</dbReference>
<dbReference type="GeneTree" id="ENSGT01010000222294"/>